<protein>
    <submittedName>
        <fullName evidence="5 6">N-acetyltransferase</fullName>
    </submittedName>
</protein>
<keyword evidence="7" id="KW-1185">Reference proteome</keyword>
<evidence type="ECO:0000313" key="7">
    <source>
        <dbReference type="Proteomes" id="UP000182135"/>
    </source>
</evidence>
<dbReference type="GO" id="GO:0008999">
    <property type="term" value="F:protein-N-terminal-alanine acetyltransferase activity"/>
    <property type="evidence" value="ECO:0007669"/>
    <property type="project" value="TreeGrafter"/>
</dbReference>
<keyword evidence="2" id="KW-0012">Acyltransferase</keyword>
<dbReference type="Proteomes" id="UP000246114">
    <property type="component" value="Unassembled WGS sequence"/>
</dbReference>
<comment type="similarity">
    <text evidence="3">Belongs to the acetyltransferase family. RimJ subfamily.</text>
</comment>
<evidence type="ECO:0000313" key="8">
    <source>
        <dbReference type="Proteomes" id="UP000246114"/>
    </source>
</evidence>
<evidence type="ECO:0000256" key="3">
    <source>
        <dbReference type="ARBA" id="ARBA00038502"/>
    </source>
</evidence>
<dbReference type="EMBL" id="FOOE01000036">
    <property type="protein sequence ID" value="SFG23104.1"/>
    <property type="molecule type" value="Genomic_DNA"/>
</dbReference>
<dbReference type="eggNOG" id="COG1670">
    <property type="taxonomic scope" value="Bacteria"/>
</dbReference>
<dbReference type="GO" id="GO:0005737">
    <property type="term" value="C:cytoplasm"/>
    <property type="evidence" value="ECO:0007669"/>
    <property type="project" value="TreeGrafter"/>
</dbReference>
<accession>A0A1I2Q456</accession>
<evidence type="ECO:0000259" key="4">
    <source>
        <dbReference type="PROSITE" id="PS51186"/>
    </source>
</evidence>
<dbReference type="STRING" id="1529.SAMN04487885_1362"/>
<gene>
    <name evidence="5" type="ORF">DBY38_13640</name>
    <name evidence="6" type="ORF">SAMN04487885_1362</name>
</gene>
<evidence type="ECO:0000256" key="1">
    <source>
        <dbReference type="ARBA" id="ARBA00022679"/>
    </source>
</evidence>
<dbReference type="EMBL" id="QAMZ01000054">
    <property type="protein sequence ID" value="PWL51712.1"/>
    <property type="molecule type" value="Genomic_DNA"/>
</dbReference>
<dbReference type="InterPro" id="IPR051531">
    <property type="entry name" value="N-acetyltransferase"/>
</dbReference>
<keyword evidence="1 6" id="KW-0808">Transferase</keyword>
<proteinExistence type="inferred from homology"/>
<feature type="domain" description="N-acetyltransferase" evidence="4">
    <location>
        <begin position="140"/>
        <end position="309"/>
    </location>
</feature>
<organism evidence="6 7">
    <name type="scientific">Clostridium cadaveris</name>
    <dbReference type="NCBI Taxonomy" id="1529"/>
    <lineage>
        <taxon>Bacteria</taxon>
        <taxon>Bacillati</taxon>
        <taxon>Bacillota</taxon>
        <taxon>Clostridia</taxon>
        <taxon>Eubacteriales</taxon>
        <taxon>Clostridiaceae</taxon>
        <taxon>Clostridium</taxon>
    </lineage>
</organism>
<dbReference type="Proteomes" id="UP000182135">
    <property type="component" value="Unassembled WGS sequence"/>
</dbReference>
<evidence type="ECO:0000256" key="2">
    <source>
        <dbReference type="ARBA" id="ARBA00023315"/>
    </source>
</evidence>
<evidence type="ECO:0000313" key="5">
    <source>
        <dbReference type="EMBL" id="PWL51712.1"/>
    </source>
</evidence>
<dbReference type="Pfam" id="PF13302">
    <property type="entry name" value="Acetyltransf_3"/>
    <property type="match status" value="1"/>
</dbReference>
<reference evidence="6 7" key="1">
    <citation type="submission" date="2016-10" db="EMBL/GenBank/DDBJ databases">
        <authorList>
            <person name="de Groot N.N."/>
        </authorList>
    </citation>
    <scope>NUCLEOTIDE SEQUENCE [LARGE SCALE GENOMIC DNA]</scope>
    <source>
        <strain evidence="6 7">NLAE-zl-G419</strain>
    </source>
</reference>
<dbReference type="InterPro" id="IPR000182">
    <property type="entry name" value="GNAT_dom"/>
</dbReference>
<dbReference type="PANTHER" id="PTHR43792">
    <property type="entry name" value="GNAT FAMILY, PUTATIVE (AFU_ORTHOLOGUE AFUA_3G00765)-RELATED-RELATED"/>
    <property type="match status" value="1"/>
</dbReference>
<dbReference type="PROSITE" id="PS51186">
    <property type="entry name" value="GNAT"/>
    <property type="match status" value="1"/>
</dbReference>
<reference evidence="5 8" key="2">
    <citation type="submission" date="2018-03" db="EMBL/GenBank/DDBJ databases">
        <title>The uncultured portion of the human microbiome is neutrally assembled.</title>
        <authorList>
            <person name="Jeraldo P."/>
            <person name="Boardman L."/>
            <person name="White B.A."/>
            <person name="Nelson H."/>
            <person name="Goldenfeld N."/>
            <person name="Chia N."/>
        </authorList>
    </citation>
    <scope>NUCLEOTIDE SEQUENCE [LARGE SCALE GENOMIC DNA]</scope>
    <source>
        <strain evidence="5">CIM:MAG 903</strain>
    </source>
</reference>
<dbReference type="PANTHER" id="PTHR43792:SF8">
    <property type="entry name" value="[RIBOSOMAL PROTEIN US5]-ALANINE N-ACETYLTRANSFERASE"/>
    <property type="match status" value="1"/>
</dbReference>
<dbReference type="RefSeq" id="WP_027639776.1">
    <property type="nucleotide sequence ID" value="NZ_CABMJC010000029.1"/>
</dbReference>
<dbReference type="Gene3D" id="3.40.630.30">
    <property type="match status" value="2"/>
</dbReference>
<sequence>MSSNFFMEQAQGFNDEYIIKDNIGISLGRLFILELDREKKSIITRIRFYKDLGVNTLKLIIEHITEKLIKSNNLYKINIIVDETLDTKIFIDLGFSIEGIIEGASVFGGTAKNEYILGVSSQRFNNKGIVNGLLLRGPRVQLKVLTPEHSESILEYYIKNKDYLCAYEPTRDRSFYTLEEQRSILEENYTQYLNEESVNMGIFKDDILIGKIQLSNIVQGIFKNGVLGYSLDQSYQGHGYMKESVNLMISYAFDTMNLHRVEASTLKDNIKSQKVLYKCGFQRLGVNEKYIYIHGAWQDHITFYKIKEI</sequence>
<dbReference type="OrthoDB" id="9801656at2"/>
<evidence type="ECO:0000313" key="6">
    <source>
        <dbReference type="EMBL" id="SFG23104.1"/>
    </source>
</evidence>
<dbReference type="InterPro" id="IPR016181">
    <property type="entry name" value="Acyl_CoA_acyltransferase"/>
</dbReference>
<dbReference type="SUPFAM" id="SSF55729">
    <property type="entry name" value="Acyl-CoA N-acyltransferases (Nat)"/>
    <property type="match status" value="1"/>
</dbReference>
<name>A0A1I2Q456_9CLOT</name>
<dbReference type="AlphaFoldDB" id="A0A1I2Q456"/>